<gene>
    <name evidence="3" type="ORF">ACFQ1E_06420</name>
</gene>
<dbReference type="InterPro" id="IPR019223">
    <property type="entry name" value="DUF2147"/>
</dbReference>
<dbReference type="EMBL" id="JBHTJG010000002">
    <property type="protein sequence ID" value="MFD0945967.1"/>
    <property type="molecule type" value="Genomic_DNA"/>
</dbReference>
<dbReference type="Pfam" id="PF09917">
    <property type="entry name" value="DUF2147"/>
    <property type="match status" value="1"/>
</dbReference>
<feature type="domain" description="DUF2147" evidence="2">
    <location>
        <begin position="28"/>
        <end position="132"/>
    </location>
</feature>
<dbReference type="PANTHER" id="PTHR36919:SF2">
    <property type="entry name" value="BLL6627 PROTEIN"/>
    <property type="match status" value="1"/>
</dbReference>
<organism evidence="3 4">
    <name type="scientific">Sphingomonas canadensis</name>
    <dbReference type="NCBI Taxonomy" id="1219257"/>
    <lineage>
        <taxon>Bacteria</taxon>
        <taxon>Pseudomonadati</taxon>
        <taxon>Pseudomonadota</taxon>
        <taxon>Alphaproteobacteria</taxon>
        <taxon>Sphingomonadales</taxon>
        <taxon>Sphingomonadaceae</taxon>
        <taxon>Sphingomonas</taxon>
    </lineage>
</organism>
<evidence type="ECO:0000313" key="4">
    <source>
        <dbReference type="Proteomes" id="UP001596977"/>
    </source>
</evidence>
<proteinExistence type="predicted"/>
<reference evidence="4" key="1">
    <citation type="journal article" date="2019" name="Int. J. Syst. Evol. Microbiol.">
        <title>The Global Catalogue of Microorganisms (GCM) 10K type strain sequencing project: providing services to taxonomists for standard genome sequencing and annotation.</title>
        <authorList>
            <consortium name="The Broad Institute Genomics Platform"/>
            <consortium name="The Broad Institute Genome Sequencing Center for Infectious Disease"/>
            <person name="Wu L."/>
            <person name="Ma J."/>
        </authorList>
    </citation>
    <scope>NUCLEOTIDE SEQUENCE [LARGE SCALE GENOMIC DNA]</scope>
    <source>
        <strain evidence="4">CCUG 62982</strain>
    </source>
</reference>
<evidence type="ECO:0000259" key="2">
    <source>
        <dbReference type="Pfam" id="PF09917"/>
    </source>
</evidence>
<comment type="caution">
    <text evidence="3">The sequence shown here is derived from an EMBL/GenBank/DDBJ whole genome shotgun (WGS) entry which is preliminary data.</text>
</comment>
<evidence type="ECO:0000256" key="1">
    <source>
        <dbReference type="SAM" id="SignalP"/>
    </source>
</evidence>
<evidence type="ECO:0000313" key="3">
    <source>
        <dbReference type="EMBL" id="MFD0945967.1"/>
    </source>
</evidence>
<dbReference type="Proteomes" id="UP001596977">
    <property type="component" value="Unassembled WGS sequence"/>
</dbReference>
<keyword evidence="4" id="KW-1185">Reference proteome</keyword>
<feature type="signal peptide" evidence="1">
    <location>
        <begin position="1"/>
        <end position="19"/>
    </location>
</feature>
<dbReference type="Gene3D" id="2.40.128.520">
    <property type="match status" value="1"/>
</dbReference>
<keyword evidence="1" id="KW-0732">Signal</keyword>
<sequence length="134" mass="14119">MRGALLAIAALLAAGPAGGQSSGQGSLGTWRNPQNSVHVKVHRCGDATCGTVVWANEKAKADARRGGTDPLVGVQLFQDFRPAGKDVWRGRVYVPDIGKTFSGTVTRIDDRTLVGKGCLLGGLGCRSQTWSRID</sequence>
<protein>
    <submittedName>
        <fullName evidence="3">DUF2147 domain-containing protein</fullName>
    </submittedName>
</protein>
<accession>A0ABW3H963</accession>
<name>A0ABW3H963_9SPHN</name>
<dbReference type="RefSeq" id="WP_319951603.1">
    <property type="nucleotide sequence ID" value="NZ_JAPDRA010000002.1"/>
</dbReference>
<feature type="chain" id="PRO_5045379059" evidence="1">
    <location>
        <begin position="20"/>
        <end position="134"/>
    </location>
</feature>
<dbReference type="PANTHER" id="PTHR36919">
    <property type="entry name" value="BLR1215 PROTEIN"/>
    <property type="match status" value="1"/>
</dbReference>